<dbReference type="EMBL" id="JBHTMY010000003">
    <property type="protein sequence ID" value="MFD1316437.1"/>
    <property type="molecule type" value="Genomic_DNA"/>
</dbReference>
<accession>A0ABW3Y3G8</accession>
<dbReference type="Pfam" id="PF12228">
    <property type="entry name" value="DUF3604"/>
    <property type="match status" value="1"/>
</dbReference>
<name>A0ABW3Y3G8_9FLAO</name>
<dbReference type="InterPro" id="IPR022028">
    <property type="entry name" value="DUF3604"/>
</dbReference>
<dbReference type="Gene3D" id="3.20.20.140">
    <property type="entry name" value="Metal-dependent hydrolases"/>
    <property type="match status" value="1"/>
</dbReference>
<evidence type="ECO:0000313" key="1">
    <source>
        <dbReference type="EMBL" id="MFD1316437.1"/>
    </source>
</evidence>
<evidence type="ECO:0000313" key="2">
    <source>
        <dbReference type="Proteomes" id="UP001597201"/>
    </source>
</evidence>
<protein>
    <submittedName>
        <fullName evidence="1">DUF3604 domain-containing protein</fullName>
    </submittedName>
</protein>
<keyword evidence="2" id="KW-1185">Reference proteome</keyword>
<comment type="caution">
    <text evidence="1">The sequence shown here is derived from an EMBL/GenBank/DDBJ whole genome shotgun (WGS) entry which is preliminary data.</text>
</comment>
<gene>
    <name evidence="1" type="ORF">ACFQ39_12480</name>
</gene>
<proteinExistence type="predicted"/>
<sequence>MKSSFFSSICVLFMAPLLIVSCKKENTTVQETTSLSDSTELAQDLIKPPYFENKQVFWGDTHFHTSISGDAFGGGTRLTPEDSYRLAIGEKIKSNTGQEVQLVRPLDFLAISDHAEGFGSFNEIVKGNPIMLEDPIAKEWYDLLQEGSKEANQKLAVGIPEALASGNLPEPVTNPEKAIPMLRNSWQEYTATAEKYNKPGKFTTIIAYEWTSVPGGNNLHRNIMFRDGKDKADQILPFSALQSEDPEKLWEFMENYEQKTGGRMLAIPHNGNLSGGLMFSPNDFEGKPIDAEYVAQRAKWEPLYEIMQIKGAGETHPLISTKDEFANYGITGWDQGNLTLDVLTTPEQRKYQYARKALLDGMIYKDKLGANPFQFGIVGATDTHTGIVSGDEDNWWGKHISSEPSAERVGEITKVNNGETRYGWHYLAGGYSAVWATENTRTALWDAMKRKETYGTTGTRIVLRVFGGYDFSMSDFDGDFVKAGYEKGVPMGGNLAFSNKAPQLLIHATKDPNWANLDRIQVVKGWVENGIGKEKVYDVAWSGDRKIGSDGKLPAVGNTVDLKTATYTNNIGASELKTVWEDPDFQPNQNAFYYVRVLEIPSPTWQLYDVVKYNITDVPKAAPMTQQERAWSSPIWYESK</sequence>
<organism evidence="1 2">
    <name type="scientific">Namhaeicola litoreus</name>
    <dbReference type="NCBI Taxonomy" id="1052145"/>
    <lineage>
        <taxon>Bacteria</taxon>
        <taxon>Pseudomonadati</taxon>
        <taxon>Bacteroidota</taxon>
        <taxon>Flavobacteriia</taxon>
        <taxon>Flavobacteriales</taxon>
        <taxon>Flavobacteriaceae</taxon>
        <taxon>Namhaeicola</taxon>
    </lineage>
</organism>
<dbReference type="Proteomes" id="UP001597201">
    <property type="component" value="Unassembled WGS sequence"/>
</dbReference>
<reference evidence="2" key="1">
    <citation type="journal article" date="2019" name="Int. J. Syst. Evol. Microbiol.">
        <title>The Global Catalogue of Microorganisms (GCM) 10K type strain sequencing project: providing services to taxonomists for standard genome sequencing and annotation.</title>
        <authorList>
            <consortium name="The Broad Institute Genomics Platform"/>
            <consortium name="The Broad Institute Genome Sequencing Center for Infectious Disease"/>
            <person name="Wu L."/>
            <person name="Ma J."/>
        </authorList>
    </citation>
    <scope>NUCLEOTIDE SEQUENCE [LARGE SCALE GENOMIC DNA]</scope>
    <source>
        <strain evidence="2">CCUG 61485</strain>
    </source>
</reference>
<dbReference type="RefSeq" id="WP_377179413.1">
    <property type="nucleotide sequence ID" value="NZ_JBHTMY010000003.1"/>
</dbReference>
<dbReference type="PROSITE" id="PS51257">
    <property type="entry name" value="PROKAR_LIPOPROTEIN"/>
    <property type="match status" value="1"/>
</dbReference>